<gene>
    <name evidence="2" type="ORF">CQW23_12825</name>
</gene>
<evidence type="ECO:0000313" key="2">
    <source>
        <dbReference type="EMBL" id="PHT48617.1"/>
    </source>
</evidence>
<reference evidence="3" key="2">
    <citation type="journal article" date="2017" name="J. Anim. Genet.">
        <title>Multiple reference genome sequences of hot pepper reveal the massive evolution of plant disease resistance genes by retroduplication.</title>
        <authorList>
            <person name="Kim S."/>
            <person name="Park J."/>
            <person name="Yeom S.-I."/>
            <person name="Kim Y.-M."/>
            <person name="Seo E."/>
            <person name="Kim K.-T."/>
            <person name="Kim M.-S."/>
            <person name="Lee J.M."/>
            <person name="Cheong K."/>
            <person name="Shin H.-S."/>
            <person name="Kim S.-B."/>
            <person name="Han K."/>
            <person name="Lee J."/>
            <person name="Park M."/>
            <person name="Lee H.-A."/>
            <person name="Lee H.-Y."/>
            <person name="Lee Y."/>
            <person name="Oh S."/>
            <person name="Lee J.H."/>
            <person name="Choi E."/>
            <person name="Choi E."/>
            <person name="Lee S.E."/>
            <person name="Jeon J."/>
            <person name="Kim H."/>
            <person name="Choi G."/>
            <person name="Song H."/>
            <person name="Lee J."/>
            <person name="Lee S.-C."/>
            <person name="Kwon J.-K."/>
            <person name="Lee H.-Y."/>
            <person name="Koo N."/>
            <person name="Hong Y."/>
            <person name="Kim R.W."/>
            <person name="Kang W.-H."/>
            <person name="Huh J.H."/>
            <person name="Kang B.-C."/>
            <person name="Yang T.-J."/>
            <person name="Lee Y.-H."/>
            <person name="Bennetzen J.L."/>
            <person name="Choi D."/>
        </authorList>
    </citation>
    <scope>NUCLEOTIDE SEQUENCE [LARGE SCALE GENOMIC DNA]</scope>
    <source>
        <strain evidence="3">cv. PBC81</strain>
    </source>
</reference>
<dbReference type="EMBL" id="MLFT02000005">
    <property type="protein sequence ID" value="PHT48617.1"/>
    <property type="molecule type" value="Genomic_DNA"/>
</dbReference>
<reference evidence="2 3" key="1">
    <citation type="journal article" date="2017" name="Genome Biol.">
        <title>New reference genome sequences of hot pepper reveal the massive evolution of plant disease-resistance genes by retroduplication.</title>
        <authorList>
            <person name="Kim S."/>
            <person name="Park J."/>
            <person name="Yeom S.I."/>
            <person name="Kim Y.M."/>
            <person name="Seo E."/>
            <person name="Kim K.T."/>
            <person name="Kim M.S."/>
            <person name="Lee J.M."/>
            <person name="Cheong K."/>
            <person name="Shin H.S."/>
            <person name="Kim S.B."/>
            <person name="Han K."/>
            <person name="Lee J."/>
            <person name="Park M."/>
            <person name="Lee H.A."/>
            <person name="Lee H.Y."/>
            <person name="Lee Y."/>
            <person name="Oh S."/>
            <person name="Lee J.H."/>
            <person name="Choi E."/>
            <person name="Choi E."/>
            <person name="Lee S.E."/>
            <person name="Jeon J."/>
            <person name="Kim H."/>
            <person name="Choi G."/>
            <person name="Song H."/>
            <person name="Lee J."/>
            <person name="Lee S.C."/>
            <person name="Kwon J.K."/>
            <person name="Lee H.Y."/>
            <person name="Koo N."/>
            <person name="Hong Y."/>
            <person name="Kim R.W."/>
            <person name="Kang W.H."/>
            <person name="Huh J.H."/>
            <person name="Kang B.C."/>
            <person name="Yang T.J."/>
            <person name="Lee Y.H."/>
            <person name="Bennetzen J.L."/>
            <person name="Choi D."/>
        </authorList>
    </citation>
    <scope>NUCLEOTIDE SEQUENCE [LARGE SCALE GENOMIC DNA]</scope>
    <source>
        <strain evidence="3">cv. PBC81</strain>
    </source>
</reference>
<sequence>MTLPLSMRTQPKPTLDASQYMTNPSKPSGKVRIGAEASGAFVRPKDMTESYFWNVTFPDAKLVIARYKLIHILREPSFLCTNRTGVPHGETLGLMNPLSRRYLNYSFNFLSSTGSILYGGIDIGRVSGRRSISKSISLSGGTPGRSPGNISGNSLTTKTDSRFGVSNLESLTRTR</sequence>
<dbReference type="Proteomes" id="UP000224567">
    <property type="component" value="Unassembled WGS sequence"/>
</dbReference>
<feature type="region of interest" description="Disordered" evidence="1">
    <location>
        <begin position="136"/>
        <end position="158"/>
    </location>
</feature>
<dbReference type="AlphaFoldDB" id="A0A2G2WTP6"/>
<keyword evidence="3" id="KW-1185">Reference proteome</keyword>
<evidence type="ECO:0000313" key="3">
    <source>
        <dbReference type="Proteomes" id="UP000224567"/>
    </source>
</evidence>
<feature type="compositionally biased region" description="Polar residues" evidence="1">
    <location>
        <begin position="148"/>
        <end position="158"/>
    </location>
</feature>
<comment type="caution">
    <text evidence="2">The sequence shown here is derived from an EMBL/GenBank/DDBJ whole genome shotgun (WGS) entry which is preliminary data.</text>
</comment>
<organism evidence="2 3">
    <name type="scientific">Capsicum baccatum</name>
    <name type="common">Peruvian pepper</name>
    <dbReference type="NCBI Taxonomy" id="33114"/>
    <lineage>
        <taxon>Eukaryota</taxon>
        <taxon>Viridiplantae</taxon>
        <taxon>Streptophyta</taxon>
        <taxon>Embryophyta</taxon>
        <taxon>Tracheophyta</taxon>
        <taxon>Spermatophyta</taxon>
        <taxon>Magnoliopsida</taxon>
        <taxon>eudicotyledons</taxon>
        <taxon>Gunneridae</taxon>
        <taxon>Pentapetalae</taxon>
        <taxon>asterids</taxon>
        <taxon>lamiids</taxon>
        <taxon>Solanales</taxon>
        <taxon>Solanaceae</taxon>
        <taxon>Solanoideae</taxon>
        <taxon>Capsiceae</taxon>
        <taxon>Capsicum</taxon>
    </lineage>
</organism>
<name>A0A2G2WTP6_CAPBA</name>
<protein>
    <submittedName>
        <fullName evidence="2">Uncharacterized protein</fullName>
    </submittedName>
</protein>
<evidence type="ECO:0000256" key="1">
    <source>
        <dbReference type="SAM" id="MobiDB-lite"/>
    </source>
</evidence>
<proteinExistence type="predicted"/>
<accession>A0A2G2WTP6</accession>